<evidence type="ECO:0000256" key="4">
    <source>
        <dbReference type="ARBA" id="ARBA00023069"/>
    </source>
</evidence>
<dbReference type="KEGG" id="gtl:EP073_06025"/>
<evidence type="ECO:0000256" key="5">
    <source>
        <dbReference type="ARBA" id="ARBA00023273"/>
    </source>
</evidence>
<feature type="domain" description="HYDIN/VesB/CFA65-like Ig-like" evidence="7">
    <location>
        <begin position="402"/>
        <end position="498"/>
    </location>
</feature>
<organism evidence="8 9">
    <name type="scientific">Geovibrio thiophilus</name>
    <dbReference type="NCBI Taxonomy" id="139438"/>
    <lineage>
        <taxon>Bacteria</taxon>
        <taxon>Pseudomonadati</taxon>
        <taxon>Deferribacterota</taxon>
        <taxon>Deferribacteres</taxon>
        <taxon>Deferribacterales</taxon>
        <taxon>Geovibrionaceae</taxon>
        <taxon>Geovibrio</taxon>
    </lineage>
</organism>
<keyword evidence="6" id="KW-0472">Membrane</keyword>
<dbReference type="InterPro" id="IPR013783">
    <property type="entry name" value="Ig-like_fold"/>
</dbReference>
<dbReference type="InterPro" id="IPR052614">
    <property type="entry name" value="CFAP65"/>
</dbReference>
<dbReference type="EMBL" id="CP035108">
    <property type="protein sequence ID" value="QAR32979.1"/>
    <property type="molecule type" value="Genomic_DNA"/>
</dbReference>
<feature type="transmembrane region" description="Helical" evidence="6">
    <location>
        <begin position="30"/>
        <end position="49"/>
    </location>
</feature>
<evidence type="ECO:0000256" key="3">
    <source>
        <dbReference type="ARBA" id="ARBA00022490"/>
    </source>
</evidence>
<evidence type="ECO:0000256" key="1">
    <source>
        <dbReference type="ARBA" id="ARBA00004138"/>
    </source>
</evidence>
<dbReference type="PANTHER" id="PTHR46127:SF1">
    <property type="entry name" value="CILIA- AND FLAGELLA-ASSOCIATED PROTEIN 65"/>
    <property type="match status" value="1"/>
</dbReference>
<keyword evidence="4" id="KW-0969">Cilium</keyword>
<dbReference type="GO" id="GO:0005737">
    <property type="term" value="C:cytoplasm"/>
    <property type="evidence" value="ECO:0007669"/>
    <property type="project" value="UniProtKB-SubCell"/>
</dbReference>
<dbReference type="Proteomes" id="UP000287502">
    <property type="component" value="Chromosome"/>
</dbReference>
<keyword evidence="3" id="KW-0963">Cytoplasm</keyword>
<keyword evidence="9" id="KW-1185">Reference proteome</keyword>
<keyword evidence="6" id="KW-0812">Transmembrane</keyword>
<keyword evidence="6" id="KW-1133">Transmembrane helix</keyword>
<dbReference type="InterPro" id="IPR053879">
    <property type="entry name" value="HYDIN_VesB_CFA65-like_Ig"/>
</dbReference>
<dbReference type="Gene3D" id="2.120.10.70">
    <property type="entry name" value="Fucose-specific lectin"/>
    <property type="match status" value="1"/>
</dbReference>
<evidence type="ECO:0000256" key="6">
    <source>
        <dbReference type="SAM" id="Phobius"/>
    </source>
</evidence>
<evidence type="ECO:0000256" key="2">
    <source>
        <dbReference type="ARBA" id="ARBA00004496"/>
    </source>
</evidence>
<protein>
    <submittedName>
        <fullName evidence="8">Choice-of-anchor D domain-containing protein</fullName>
    </submittedName>
</protein>
<accession>A0A3R5V110</accession>
<keyword evidence="5" id="KW-0966">Cell projection</keyword>
<proteinExistence type="predicted"/>
<gene>
    <name evidence="8" type="ORF">EP073_06025</name>
</gene>
<dbReference type="AlphaFoldDB" id="A0A3R5V110"/>
<evidence type="ECO:0000313" key="8">
    <source>
        <dbReference type="EMBL" id="QAR32979.1"/>
    </source>
</evidence>
<dbReference type="NCBIfam" id="NF012200">
    <property type="entry name" value="choice_anch_D"/>
    <property type="match status" value="3"/>
</dbReference>
<sequence length="1277" mass="134946">MVLSGNINYGFSPFLFQLSEQIREKTMKGVFRLCFNIIFLSAFLIFSAVSCGDNVSDSETDKVSVRLKMDGLFEDAGRSKRTSVGGHTVSSLYLDVSASGWSGLRLNLTDMLNRNENEVDVEITAGKIYTFAVSAYTSGNVLLCSGSESAMIRANSEVNINLVCALQISVDLSSAKVEGVMNFLDYQSLPSVQTVMQNLTDAIDDGVNLSEVQDAVEEAELAAGSSVRSKNSQSYRNLVAGLKALKQSSAAAFNAFKSMVNALDNTAELKEAASILESVLEEGLKPEISVSPPSVSFGDVAVNTFSPEETVLITNSGNYRLNISSVMSSNNYSFMADMSGGSSPCGSTPFTLVPQASCTVTVKAHPVTAGILNGTLSIISSDASVDSASAALTVNGTVTAAPVITADTSKLDFGAVATGHFLTKNVTLTNGGTTPATGITASFTGGNGYTETTGCTSLSAGQSCTITVRFEPASPAGLRDSVMTISSNAADVSVELRGYAVVDGTMASEVLFEDTGFNSITEKSIAVCGGGKAHAVFSSNGKLTYGFYDGSAWMLSNMGAEPDEWDKAVITADSDCMPHVAYTKDQTLHYAQSRTSGFWQHYEVDPSMTLRMDGALSIAADGTDIYISSIAEGTDSVVVDKTADFGATFTRRTVESGLAGPESTMLKIDSAGVIHIVYKDSDGIHYADSTSDPWAVDEEIADGYNPSIAFSGSEVHVIYHNGGLYEVVKSDIAGWTSVPIEIDNTPMNGLAALSIPGGIEVYYKYTDTHKIMKSTYDGTWSAPAELYDNVIPFFTGSAMIAASAASNGDRIVVYDEKAVLSSKSCTGGTWGNSVPVQMLLGINSALSFDVEFVPEGADFSGVLGDFLYDTSGGLYIFRMESGGVSAEVLDTPEKYIVKGVDFLNTGSGESVCYVYETGVSRKLGYFDGDTYASHAAMDDSTSKTCALEKDDTGGIYIAYGDSASKPALRKIGTGVSGGLNADVSETGMSMRFLPSENKLYFVYYDVSNDYYGFNYFSNTNGLTVESVSHESAYADLAVSSSGSLVYLFGGSDAAGNSTVMLAECEADLSSCDTEEIYSPAAGNYVDGVSLAVDSSDHIYAGIIESGEKVVLVEGVLGDTYTVHTLESSDNVSSGSYDGIKVLTDPVTGLVSVFYRSGSKLLHETESLIPVLSLSHVYKNFGRITMGTNSAELAITLANSGTQMMSVEDISLEHGDSFILETEYGAGSCPQDQFSLYPGESCSVKVKFRPLASGAFGDRLVVETDRSTEMTSLFGVGQ</sequence>
<dbReference type="PANTHER" id="PTHR46127">
    <property type="entry name" value="CILIA- AND FLAGELLA-ASSOCIATED PROTEIN 65"/>
    <property type="match status" value="1"/>
</dbReference>
<dbReference type="Gene3D" id="2.60.40.10">
    <property type="entry name" value="Immunoglobulins"/>
    <property type="match status" value="3"/>
</dbReference>
<comment type="subcellular location">
    <subcellularLocation>
        <location evidence="1">Cell projection</location>
        <location evidence="1">Cilium</location>
    </subcellularLocation>
    <subcellularLocation>
        <location evidence="2">Cytoplasm</location>
    </subcellularLocation>
</comment>
<reference evidence="8 9" key="1">
    <citation type="submission" date="2019-01" db="EMBL/GenBank/DDBJ databases">
        <title>Geovibrio thiophilus DSM 11263, complete genome.</title>
        <authorList>
            <person name="Spring S."/>
            <person name="Bunk B."/>
            <person name="Sproer C."/>
        </authorList>
    </citation>
    <scope>NUCLEOTIDE SEQUENCE [LARGE SCALE GENOMIC DNA]</scope>
    <source>
        <strain evidence="8 9">DSM 11263</strain>
    </source>
</reference>
<evidence type="ECO:0000313" key="9">
    <source>
        <dbReference type="Proteomes" id="UP000287502"/>
    </source>
</evidence>
<dbReference type="OrthoDB" id="6056921at2"/>
<dbReference type="SUPFAM" id="SSF89372">
    <property type="entry name" value="Fucose-specific lectin"/>
    <property type="match status" value="2"/>
</dbReference>
<name>A0A3R5V110_9BACT</name>
<dbReference type="Pfam" id="PF22544">
    <property type="entry name" value="HYDIN_VesB_CFA65-like_Ig"/>
    <property type="match status" value="1"/>
</dbReference>
<evidence type="ECO:0000259" key="7">
    <source>
        <dbReference type="Pfam" id="PF22544"/>
    </source>
</evidence>